<dbReference type="Proteomes" id="UP001140217">
    <property type="component" value="Unassembled WGS sequence"/>
</dbReference>
<dbReference type="PROSITE" id="PS00892">
    <property type="entry name" value="HIT_1"/>
    <property type="match status" value="1"/>
</dbReference>
<keyword evidence="8" id="KW-0378">Hydrolase</keyword>
<evidence type="ECO:0000256" key="3">
    <source>
        <dbReference type="ARBA" id="ARBA00010208"/>
    </source>
</evidence>
<feature type="binding site" evidence="14">
    <location>
        <position position="177"/>
    </location>
    <ligand>
        <name>substrate</name>
    </ligand>
</feature>
<organism evidence="15 16">
    <name type="scientific">Coemansia javaensis</name>
    <dbReference type="NCBI Taxonomy" id="2761396"/>
    <lineage>
        <taxon>Eukaryota</taxon>
        <taxon>Fungi</taxon>
        <taxon>Fungi incertae sedis</taxon>
        <taxon>Zoopagomycota</taxon>
        <taxon>Kickxellomycotina</taxon>
        <taxon>Kickxellomycetes</taxon>
        <taxon>Kickxellales</taxon>
        <taxon>Kickxellaceae</taxon>
        <taxon>Coemansia</taxon>
    </lineage>
</organism>
<dbReference type="PIRSF" id="PIRSF028973">
    <property type="entry name" value="Scavenger_mRNA_decap_enz"/>
    <property type="match status" value="1"/>
</dbReference>
<dbReference type="Pfam" id="PF11969">
    <property type="entry name" value="DcpS_C"/>
    <property type="match status" value="1"/>
</dbReference>
<evidence type="ECO:0000313" key="16">
    <source>
        <dbReference type="Proteomes" id="UP001140217"/>
    </source>
</evidence>
<proteinExistence type="inferred from homology"/>
<name>A0A9W8HGB0_9FUNG</name>
<dbReference type="PANTHER" id="PTHR12978:SF0">
    <property type="entry name" value="M7GPPPX DIPHOSPHATASE"/>
    <property type="match status" value="1"/>
</dbReference>
<gene>
    <name evidence="15" type="ORF">H4R18_002888</name>
</gene>
<dbReference type="GO" id="GO:0000290">
    <property type="term" value="P:deadenylation-dependent decapping of nuclear-transcribed mRNA"/>
    <property type="evidence" value="ECO:0007669"/>
    <property type="project" value="InterPro"/>
</dbReference>
<dbReference type="FunFam" id="3.30.428.10:FF:000006">
    <property type="entry name" value="m7GpppX diphosphatase"/>
    <property type="match status" value="1"/>
</dbReference>
<evidence type="ECO:0000256" key="13">
    <source>
        <dbReference type="PIRSR" id="PIRSR028973-1"/>
    </source>
</evidence>
<protein>
    <recommendedName>
        <fullName evidence="5">m7GpppX diphosphatase</fullName>
        <ecNumber evidence="4">3.6.1.59</ecNumber>
    </recommendedName>
    <alternativeName>
        <fullName evidence="11">Decapping scavenger enzyme</fullName>
    </alternativeName>
    <alternativeName>
        <fullName evidence="10">Scavenger mRNA-decapping enzyme DcpS</fullName>
    </alternativeName>
</protein>
<dbReference type="GO" id="GO:0000340">
    <property type="term" value="F:RNA 7-methylguanosine cap binding"/>
    <property type="evidence" value="ECO:0007669"/>
    <property type="project" value="TreeGrafter"/>
</dbReference>
<keyword evidence="7" id="KW-0597">Phosphoprotein</keyword>
<dbReference type="SUPFAM" id="SSF102860">
    <property type="entry name" value="mRNA decapping enzyme DcpS N-terminal domain"/>
    <property type="match status" value="1"/>
</dbReference>
<dbReference type="InterPro" id="IPR008594">
    <property type="entry name" value="DcpS/DCS2"/>
</dbReference>
<dbReference type="AlphaFoldDB" id="A0A9W8HGB0"/>
<feature type="binding site" evidence="14">
    <location>
        <begin position="259"/>
        <end position="270"/>
    </location>
    <ligand>
        <name>substrate</name>
    </ligand>
</feature>
<evidence type="ECO:0000256" key="5">
    <source>
        <dbReference type="ARBA" id="ARBA00015636"/>
    </source>
</evidence>
<dbReference type="Gene3D" id="3.30.200.40">
    <property type="entry name" value="Scavenger mRNA decapping enzyme, N-terminal domain"/>
    <property type="match status" value="1"/>
</dbReference>
<dbReference type="SUPFAM" id="SSF54197">
    <property type="entry name" value="HIT-like"/>
    <property type="match status" value="1"/>
</dbReference>
<dbReference type="GO" id="GO:0000932">
    <property type="term" value="C:P-body"/>
    <property type="evidence" value="ECO:0007669"/>
    <property type="project" value="TreeGrafter"/>
</dbReference>
<evidence type="ECO:0000256" key="9">
    <source>
        <dbReference type="ARBA" id="ARBA00023242"/>
    </source>
</evidence>
<dbReference type="InterPro" id="IPR011145">
    <property type="entry name" value="Scavenger_mRNA_decap_enz_N"/>
</dbReference>
<comment type="similarity">
    <text evidence="3">Belongs to the HIT family.</text>
</comment>
<sequence length="331" mass="36479">MSAPARASDSRAAIKALLCRFRLIEVLDEDPTHKTAWLLGRIAGEEEDAGEGESAGSGAVPGVDAAVVTVERLPFSVSVGAQAAAGLFADVSLDSGEQNDVYSWAAGAANSTAFGPDLRVSVIYPATAKHISKHRRQQRRWIRETPALYEQVVRPAIDAQPASRIQWVHNILSKRVEAERILFEDPDPEHGFIILPDLKWDTANPATMYLTAIVHRKDTRSLRDLDGTHLRMLKNIRAKSAVAAQRFGVPSDMLRLYIHYQPSYYHFHVHITNVSFVGPGMAAGRAHLLDTVISNIEDIAPDYYQRATLAYALGSDDELWQHWAAHPSSTG</sequence>
<dbReference type="OrthoDB" id="10264956at2759"/>
<evidence type="ECO:0000256" key="2">
    <source>
        <dbReference type="ARBA" id="ARBA00004496"/>
    </source>
</evidence>
<keyword evidence="9" id="KW-0539">Nucleus</keyword>
<reference evidence="15" key="1">
    <citation type="submission" date="2022-07" db="EMBL/GenBank/DDBJ databases">
        <title>Phylogenomic reconstructions and comparative analyses of Kickxellomycotina fungi.</title>
        <authorList>
            <person name="Reynolds N.K."/>
            <person name="Stajich J.E."/>
            <person name="Barry K."/>
            <person name="Grigoriev I.V."/>
            <person name="Crous P."/>
            <person name="Smith M.E."/>
        </authorList>
    </citation>
    <scope>NUCLEOTIDE SEQUENCE</scope>
    <source>
        <strain evidence="15">NBRC 105414</strain>
    </source>
</reference>
<feature type="binding site" evidence="14">
    <location>
        <position position="199"/>
    </location>
    <ligand>
        <name>substrate</name>
    </ligand>
</feature>
<dbReference type="EC" id="3.6.1.59" evidence="4"/>
<keyword evidence="16" id="KW-1185">Reference proteome</keyword>
<evidence type="ECO:0000256" key="8">
    <source>
        <dbReference type="ARBA" id="ARBA00022801"/>
    </source>
</evidence>
<evidence type="ECO:0000256" key="7">
    <source>
        <dbReference type="ARBA" id="ARBA00022553"/>
    </source>
</evidence>
<dbReference type="GO" id="GO:0140932">
    <property type="term" value="F:5'-(N(7)-methyl 5'-triphosphoguanosine)-[mRNA] diphosphatase activity"/>
    <property type="evidence" value="ECO:0007669"/>
    <property type="project" value="UniProtKB-EC"/>
</dbReference>
<evidence type="ECO:0000256" key="14">
    <source>
        <dbReference type="PIRSR" id="PIRSR028973-2"/>
    </source>
</evidence>
<dbReference type="PANTHER" id="PTHR12978">
    <property type="entry name" value="HISTIDINE TRIAD HIT PROTEIN MEMBER"/>
    <property type="match status" value="1"/>
</dbReference>
<comment type="caution">
    <text evidence="15">The sequence shown here is derived from an EMBL/GenBank/DDBJ whole genome shotgun (WGS) entry which is preliminary data.</text>
</comment>
<evidence type="ECO:0000256" key="4">
    <source>
        <dbReference type="ARBA" id="ARBA00012520"/>
    </source>
</evidence>
<evidence type="ECO:0000256" key="1">
    <source>
        <dbReference type="ARBA" id="ARBA00004123"/>
    </source>
</evidence>
<evidence type="ECO:0000256" key="6">
    <source>
        <dbReference type="ARBA" id="ARBA00022490"/>
    </source>
</evidence>
<evidence type="ECO:0000256" key="11">
    <source>
        <dbReference type="ARBA" id="ARBA00030609"/>
    </source>
</evidence>
<feature type="binding site" evidence="14">
    <location>
        <position position="167"/>
    </location>
    <ligand>
        <name>substrate</name>
    </ligand>
</feature>
<dbReference type="Pfam" id="PF05652">
    <property type="entry name" value="DcpS"/>
    <property type="match status" value="1"/>
</dbReference>
<feature type="binding site" evidence="14">
    <location>
        <position position="197"/>
    </location>
    <ligand>
        <name>substrate</name>
    </ligand>
</feature>
<keyword evidence="6" id="KW-0963">Cytoplasm</keyword>
<evidence type="ECO:0000256" key="10">
    <source>
        <dbReference type="ARBA" id="ARBA00029885"/>
    </source>
</evidence>
<feature type="active site" description="Nucleophile" evidence="13">
    <location>
        <position position="268"/>
    </location>
</feature>
<dbReference type="EMBL" id="JANBUL010000105">
    <property type="protein sequence ID" value="KAJ2781411.1"/>
    <property type="molecule type" value="Genomic_DNA"/>
</dbReference>
<evidence type="ECO:0000313" key="15">
    <source>
        <dbReference type="EMBL" id="KAJ2781411.1"/>
    </source>
</evidence>
<comment type="subcellular location">
    <subcellularLocation>
        <location evidence="2">Cytoplasm</location>
    </subcellularLocation>
    <subcellularLocation>
        <location evidence="1">Nucleus</location>
    </subcellularLocation>
</comment>
<dbReference type="GO" id="GO:0005634">
    <property type="term" value="C:nucleus"/>
    <property type="evidence" value="ECO:0007669"/>
    <property type="project" value="UniProtKB-SubCell"/>
</dbReference>
<comment type="catalytic activity">
    <reaction evidence="12">
        <text>a 5'-end (N(7)-methyl 5'-triphosphoguanosine)-ribonucleoside in mRNA + H2O = N(7)-methyl-GMP + a 5'-end diphospho-ribonucleoside in mRNA + 2 H(+)</text>
        <dbReference type="Rhea" id="RHEA:65388"/>
        <dbReference type="Rhea" id="RHEA-COMP:17165"/>
        <dbReference type="Rhea" id="RHEA-COMP:17167"/>
        <dbReference type="ChEBI" id="CHEBI:15377"/>
        <dbReference type="ChEBI" id="CHEBI:15378"/>
        <dbReference type="ChEBI" id="CHEBI:58285"/>
        <dbReference type="ChEBI" id="CHEBI:156461"/>
        <dbReference type="ChEBI" id="CHEBI:167616"/>
        <dbReference type="EC" id="3.6.1.59"/>
    </reaction>
</comment>
<accession>A0A9W8HGB0</accession>
<dbReference type="InterPro" id="IPR019808">
    <property type="entry name" value="Histidine_triad_CS"/>
</dbReference>
<dbReference type="InterPro" id="IPR036265">
    <property type="entry name" value="HIT-like_sf"/>
</dbReference>
<evidence type="ECO:0000256" key="12">
    <source>
        <dbReference type="ARBA" id="ARBA00048222"/>
    </source>
</evidence>
<dbReference type="Gene3D" id="3.30.428.10">
    <property type="entry name" value="HIT-like"/>
    <property type="match status" value="1"/>
</dbReference>